<dbReference type="SMART" id="SM00987">
    <property type="entry name" value="UreE_C"/>
    <property type="match status" value="1"/>
</dbReference>
<reference evidence="11" key="1">
    <citation type="submission" date="2022-05" db="EMBL/GenBank/DDBJ databases">
        <title>Megaplasmid of Vibrio parahaemolyticus.</title>
        <authorList>
            <person name="Strauch E."/>
            <person name="Borowiak M."/>
        </authorList>
    </citation>
    <scope>NUCLEOTIDE SEQUENCE</scope>
    <source>
        <strain evidence="11">16-VB00198</strain>
        <plasmid evidence="11">pVP-16-VB00198-1</plasmid>
    </source>
</reference>
<dbReference type="InterPro" id="IPR036895">
    <property type="entry name" value="Uracil-DNA_glycosylase-like_sf"/>
</dbReference>
<keyword evidence="11" id="KW-0614">Plasmid</keyword>
<evidence type="ECO:0000256" key="1">
    <source>
        <dbReference type="ARBA" id="ARBA00001400"/>
    </source>
</evidence>
<evidence type="ECO:0000256" key="5">
    <source>
        <dbReference type="ARBA" id="ARBA00018429"/>
    </source>
</evidence>
<geneLocation type="plasmid" evidence="11 12">
    <name>pVP-16-VB00198-1</name>
</geneLocation>
<keyword evidence="7 9" id="KW-0378">Hydrolase</keyword>
<comment type="similarity">
    <text evidence="3 9">Belongs to the uracil-DNA glycosylase (UDG) superfamily. UNG family.</text>
</comment>
<evidence type="ECO:0000256" key="4">
    <source>
        <dbReference type="ARBA" id="ARBA00012030"/>
    </source>
</evidence>
<keyword evidence="9" id="KW-0963">Cytoplasm</keyword>
<dbReference type="EMBL" id="CP097357">
    <property type="protein sequence ID" value="UYV30270.1"/>
    <property type="molecule type" value="Genomic_DNA"/>
</dbReference>
<comment type="catalytic activity">
    <reaction evidence="1 9">
        <text>Hydrolyzes single-stranded DNA or mismatched double-stranded DNA and polynucleotides, releasing free uracil.</text>
        <dbReference type="EC" id="3.2.2.27"/>
    </reaction>
</comment>
<dbReference type="NCBIfam" id="TIGR00628">
    <property type="entry name" value="ung"/>
    <property type="match status" value="1"/>
</dbReference>
<dbReference type="GO" id="GO:0004844">
    <property type="term" value="F:uracil DNA N-glycosylase activity"/>
    <property type="evidence" value="ECO:0007669"/>
    <property type="project" value="UniProtKB-UniRule"/>
</dbReference>
<dbReference type="SUPFAM" id="SSF52141">
    <property type="entry name" value="Uracil-DNA glycosylase-like"/>
    <property type="match status" value="1"/>
</dbReference>
<dbReference type="Pfam" id="PF03167">
    <property type="entry name" value="UDG"/>
    <property type="match status" value="1"/>
</dbReference>
<sequence length="239" mass="27012">MTIIEELKLLNGWDSLISSNYELLCSISEKLEREKSEFVVYPPEGMVFNAFKRTSIDNVRCVIIGQDPYINQEFVDGRLIPQAMGMSFSVPKGVKPPRSLNNIYKELKNCYPDFQPNGSGDLSKWADTVLLLNATLTVRKGSSNSHKKLGWNEFTNDVIQSLIKRDKPLVFLSWGKDAHKITKLAEGSHHCVIKTSHPSPLGANKQGMDFVPFLGSKCFEKCNQFLLDSNQKTINWINL</sequence>
<comment type="subcellular location">
    <subcellularLocation>
        <location evidence="9">Cytoplasm</location>
    </subcellularLocation>
</comment>
<protein>
    <recommendedName>
        <fullName evidence="5 9">Uracil-DNA glycosylase</fullName>
        <shortName evidence="9">UDG</shortName>
        <ecNumber evidence="4 9">3.2.2.27</ecNumber>
    </recommendedName>
</protein>
<accession>A0AA46UR80</accession>
<dbReference type="PANTHER" id="PTHR11264">
    <property type="entry name" value="URACIL-DNA GLYCOSYLASE"/>
    <property type="match status" value="1"/>
</dbReference>
<dbReference type="InterPro" id="IPR005122">
    <property type="entry name" value="Uracil-DNA_glycosylase-like"/>
</dbReference>
<evidence type="ECO:0000256" key="6">
    <source>
        <dbReference type="ARBA" id="ARBA00022763"/>
    </source>
</evidence>
<dbReference type="RefSeq" id="WP_258667826.1">
    <property type="nucleotide sequence ID" value="NZ_CP062152.1"/>
</dbReference>
<evidence type="ECO:0000256" key="2">
    <source>
        <dbReference type="ARBA" id="ARBA00002631"/>
    </source>
</evidence>
<dbReference type="GO" id="GO:0097510">
    <property type="term" value="P:base-excision repair, AP site formation via deaminated base removal"/>
    <property type="evidence" value="ECO:0007669"/>
    <property type="project" value="TreeGrafter"/>
</dbReference>
<keyword evidence="6 9" id="KW-0227">DNA damage</keyword>
<dbReference type="EC" id="3.2.2.27" evidence="4 9"/>
<feature type="active site" description="Proton acceptor" evidence="9">
    <location>
        <position position="67"/>
    </location>
</feature>
<dbReference type="GO" id="GO:0005737">
    <property type="term" value="C:cytoplasm"/>
    <property type="evidence" value="ECO:0007669"/>
    <property type="project" value="UniProtKB-SubCell"/>
</dbReference>
<dbReference type="NCBIfam" id="NF003588">
    <property type="entry name" value="PRK05254.1-1"/>
    <property type="match status" value="1"/>
</dbReference>
<keyword evidence="8 9" id="KW-0234">DNA repair</keyword>
<evidence type="ECO:0000313" key="11">
    <source>
        <dbReference type="EMBL" id="UYV30270.1"/>
    </source>
</evidence>
<name>A0AA46UR80_VIBPH</name>
<dbReference type="HAMAP" id="MF_00148">
    <property type="entry name" value="UDG"/>
    <property type="match status" value="1"/>
</dbReference>
<dbReference type="PANTHER" id="PTHR11264:SF0">
    <property type="entry name" value="URACIL-DNA GLYCOSYLASE"/>
    <property type="match status" value="1"/>
</dbReference>
<dbReference type="Gene3D" id="3.40.470.10">
    <property type="entry name" value="Uracil-DNA glycosylase-like domain"/>
    <property type="match status" value="1"/>
</dbReference>
<dbReference type="AlphaFoldDB" id="A0AA46UR80"/>
<keyword evidence="11" id="KW-0326">Glycosidase</keyword>
<dbReference type="NCBIfam" id="NF003592">
    <property type="entry name" value="PRK05254.1-5"/>
    <property type="match status" value="1"/>
</dbReference>
<evidence type="ECO:0000256" key="7">
    <source>
        <dbReference type="ARBA" id="ARBA00022801"/>
    </source>
</evidence>
<evidence type="ECO:0000313" key="12">
    <source>
        <dbReference type="Proteomes" id="UP001163036"/>
    </source>
</evidence>
<gene>
    <name evidence="9" type="primary">ung</name>
    <name evidence="11" type="ORF">M5598_24775</name>
</gene>
<evidence type="ECO:0000256" key="9">
    <source>
        <dbReference type="HAMAP-Rule" id="MF_00148"/>
    </source>
</evidence>
<evidence type="ECO:0000259" key="10">
    <source>
        <dbReference type="SMART" id="SM00986"/>
    </source>
</evidence>
<comment type="function">
    <text evidence="2 9">Excises uracil residues from the DNA which can arise as a result of misincorporation of dUMP residues by DNA polymerase or due to deamination of cytosine.</text>
</comment>
<evidence type="ECO:0000256" key="8">
    <source>
        <dbReference type="ARBA" id="ARBA00023204"/>
    </source>
</evidence>
<dbReference type="Proteomes" id="UP001163036">
    <property type="component" value="Plasmid pVP-16-VB00198-1"/>
</dbReference>
<dbReference type="CDD" id="cd10027">
    <property type="entry name" value="UDG-F1-like"/>
    <property type="match status" value="1"/>
</dbReference>
<dbReference type="InterPro" id="IPR002043">
    <property type="entry name" value="UDG_fam1"/>
</dbReference>
<dbReference type="SMART" id="SM00986">
    <property type="entry name" value="UDG"/>
    <property type="match status" value="1"/>
</dbReference>
<proteinExistence type="inferred from homology"/>
<organism evidence="11 12">
    <name type="scientific">Vibrio parahaemolyticus</name>
    <dbReference type="NCBI Taxonomy" id="670"/>
    <lineage>
        <taxon>Bacteria</taxon>
        <taxon>Pseudomonadati</taxon>
        <taxon>Pseudomonadota</taxon>
        <taxon>Gammaproteobacteria</taxon>
        <taxon>Vibrionales</taxon>
        <taxon>Vibrionaceae</taxon>
        <taxon>Vibrio</taxon>
    </lineage>
</organism>
<evidence type="ECO:0000256" key="3">
    <source>
        <dbReference type="ARBA" id="ARBA00008184"/>
    </source>
</evidence>
<feature type="domain" description="Uracil-DNA glycosylase-like" evidence="10">
    <location>
        <begin position="52"/>
        <end position="226"/>
    </location>
</feature>